<evidence type="ECO:0000256" key="2">
    <source>
        <dbReference type="ARBA" id="ARBA00022475"/>
    </source>
</evidence>
<accession>A0A377PZP0</accession>
<feature type="transmembrane region" description="Helical" evidence="6">
    <location>
        <begin position="784"/>
        <end position="812"/>
    </location>
</feature>
<dbReference type="Gene3D" id="1.20.1640.10">
    <property type="entry name" value="Multidrug efflux transporter AcrB transmembrane domain"/>
    <property type="match status" value="2"/>
</dbReference>
<dbReference type="GO" id="GO:0022857">
    <property type="term" value="F:transmembrane transporter activity"/>
    <property type="evidence" value="ECO:0007669"/>
    <property type="project" value="InterPro"/>
</dbReference>
<dbReference type="PROSITE" id="PS50156">
    <property type="entry name" value="SSD"/>
    <property type="match status" value="2"/>
</dbReference>
<feature type="domain" description="SSD" evidence="7">
    <location>
        <begin position="685"/>
        <end position="811"/>
    </location>
</feature>
<keyword evidence="5 6" id="KW-0472">Membrane</keyword>
<dbReference type="PRINTS" id="PR00702">
    <property type="entry name" value="ACRIFLAVINRP"/>
</dbReference>
<keyword evidence="2" id="KW-1003">Cell membrane</keyword>
<evidence type="ECO:0000256" key="1">
    <source>
        <dbReference type="ARBA" id="ARBA00004651"/>
    </source>
</evidence>
<dbReference type="Pfam" id="PF03176">
    <property type="entry name" value="MMPL"/>
    <property type="match status" value="2"/>
</dbReference>
<reference evidence="8 9" key="1">
    <citation type="submission" date="2018-06" db="EMBL/GenBank/DDBJ databases">
        <authorList>
            <consortium name="Pathogen Informatics"/>
            <person name="Doyle S."/>
        </authorList>
    </citation>
    <scope>NUCLEOTIDE SEQUENCE [LARGE SCALE GENOMIC DNA]</scope>
    <source>
        <strain evidence="8 9">NCTC13156</strain>
    </source>
</reference>
<dbReference type="InterPro" id="IPR001036">
    <property type="entry name" value="Acrflvin-R"/>
</dbReference>
<feature type="transmembrane region" description="Helical" evidence="6">
    <location>
        <begin position="657"/>
        <end position="680"/>
    </location>
</feature>
<keyword evidence="3 6" id="KW-0812">Transmembrane</keyword>
<feature type="transmembrane region" description="Helical" evidence="6">
    <location>
        <begin position="756"/>
        <end position="778"/>
    </location>
</feature>
<name>A0A377PZP0_9HELI</name>
<keyword evidence="4 6" id="KW-1133">Transmembrane helix</keyword>
<evidence type="ECO:0000256" key="4">
    <source>
        <dbReference type="ARBA" id="ARBA00022989"/>
    </source>
</evidence>
<dbReference type="SUPFAM" id="SSF82866">
    <property type="entry name" value="Multidrug efflux transporter AcrB transmembrane domain"/>
    <property type="match status" value="2"/>
</dbReference>
<evidence type="ECO:0000313" key="9">
    <source>
        <dbReference type="Proteomes" id="UP000255269"/>
    </source>
</evidence>
<organism evidence="8 9">
    <name type="scientific">Helicobacter pullorum</name>
    <dbReference type="NCBI Taxonomy" id="35818"/>
    <lineage>
        <taxon>Bacteria</taxon>
        <taxon>Pseudomonadati</taxon>
        <taxon>Campylobacterota</taxon>
        <taxon>Epsilonproteobacteria</taxon>
        <taxon>Campylobacterales</taxon>
        <taxon>Helicobacteraceae</taxon>
        <taxon>Helicobacter</taxon>
    </lineage>
</organism>
<evidence type="ECO:0000256" key="3">
    <source>
        <dbReference type="ARBA" id="ARBA00022692"/>
    </source>
</evidence>
<feature type="transmembrane region" description="Helical" evidence="6">
    <location>
        <begin position="283"/>
        <end position="308"/>
    </location>
</feature>
<feature type="transmembrane region" description="Helical" evidence="6">
    <location>
        <begin position="713"/>
        <end position="735"/>
    </location>
</feature>
<comment type="subcellular location">
    <subcellularLocation>
        <location evidence="1">Cell membrane</location>
        <topology evidence="1">Multi-pass membrane protein</topology>
    </subcellularLocation>
</comment>
<dbReference type="EMBL" id="UGJF01000001">
    <property type="protein sequence ID" value="STQ87974.1"/>
    <property type="molecule type" value="Genomic_DNA"/>
</dbReference>
<dbReference type="InterPro" id="IPR050545">
    <property type="entry name" value="Mycobact_MmpL"/>
</dbReference>
<evidence type="ECO:0000313" key="8">
    <source>
        <dbReference type="EMBL" id="STQ87974.1"/>
    </source>
</evidence>
<feature type="transmembrane region" description="Helical" evidence="6">
    <location>
        <begin position="441"/>
        <end position="458"/>
    </location>
</feature>
<gene>
    <name evidence="8" type="ORF">NCTC13156_00797</name>
</gene>
<proteinExistence type="predicted"/>
<feature type="transmembrane region" description="Helical" evidence="6">
    <location>
        <begin position="382"/>
        <end position="411"/>
    </location>
</feature>
<dbReference type="GO" id="GO:0005886">
    <property type="term" value="C:plasma membrane"/>
    <property type="evidence" value="ECO:0007669"/>
    <property type="project" value="UniProtKB-SubCell"/>
</dbReference>
<dbReference type="PANTHER" id="PTHR33406">
    <property type="entry name" value="MEMBRANE PROTEIN MJ1562-RELATED"/>
    <property type="match status" value="1"/>
</dbReference>
<feature type="transmembrane region" description="Helical" evidence="6">
    <location>
        <begin position="257"/>
        <end position="276"/>
    </location>
</feature>
<dbReference type="InterPro" id="IPR000731">
    <property type="entry name" value="SSD"/>
</dbReference>
<feature type="transmembrane region" description="Helical" evidence="6">
    <location>
        <begin position="357"/>
        <end position="376"/>
    </location>
</feature>
<evidence type="ECO:0000256" key="5">
    <source>
        <dbReference type="ARBA" id="ARBA00023136"/>
    </source>
</evidence>
<protein>
    <submittedName>
        <fullName evidence="8">Predicted exporter</fullName>
    </submittedName>
</protein>
<dbReference type="AlphaFoldDB" id="A0A377PZP0"/>
<feature type="transmembrane region" description="Helical" evidence="6">
    <location>
        <begin position="314"/>
        <end position="336"/>
    </location>
</feature>
<evidence type="ECO:0000259" key="7">
    <source>
        <dbReference type="PROSITE" id="PS50156"/>
    </source>
</evidence>
<dbReference type="PANTHER" id="PTHR33406:SF12">
    <property type="entry name" value="BLR2997 PROTEIN"/>
    <property type="match status" value="1"/>
</dbReference>
<dbReference type="Proteomes" id="UP000255269">
    <property type="component" value="Unassembled WGS sequence"/>
</dbReference>
<dbReference type="InterPro" id="IPR004869">
    <property type="entry name" value="MMPL_dom"/>
</dbReference>
<feature type="domain" description="SSD" evidence="7">
    <location>
        <begin position="290"/>
        <end position="410"/>
    </location>
</feature>
<feature type="transmembrane region" description="Helical" evidence="6">
    <location>
        <begin position="21"/>
        <end position="41"/>
    </location>
</feature>
<feature type="transmembrane region" description="Helical" evidence="6">
    <location>
        <begin position="687"/>
        <end position="707"/>
    </location>
</feature>
<evidence type="ECO:0000256" key="6">
    <source>
        <dbReference type="SAM" id="Phobius"/>
    </source>
</evidence>
<sequence>MKYALKINHPLAFIFKTILKYPKQILFCCILFFFISLFYAIKLPIDASSESLILENDKDFKIYEEILQDYQTKDFLILAFIPKDGNVFSNHSLQILQKITQDIKKIPQVQDTLSILNAPLLKSTPNLELQEILKINPTLLSKQTDKNLAKNEILNHPFYTQNIISKNAKTAGILIYLKEDIKLKELTQLKNTANTKEEKQNIQNLIHTHKQKSQIHNAQTIQALKSLKEQYIAEGKVYLGGIMLIASDMIDYVKSDLITYGTALSIILALMLWIFFRHIYFVALSFCVCLFSLVVSSGIFSFFGYQITIVSSNYVSLLLIISVSLIVHLIVSYLEFYEKFPKASQKNLVYAVMLNKASPSFFAVLTTIIGFLSLVFSKILPIIHLGIIMSIGVSVALIFTFMLFGAILVILPKPQKVKDLPKWHHIFLLKCANLATNKPKLIYAISFLCIVFSIYGIMNLKVENSFVNYFKDDSEIKQGLLTIDQDLGGTIPLEIIINFQDKSSKDSSLSDFENEFEEEFNVLEQQDSYWFDSQKLRIAEKIHTYLANKEYIGSILSLHSLSMLVGSLGLGADDFTIAFLYKNSPQNLKNQLFTPYANIAKNQMRFVFRTFDSNPHLKRNLFIHEIQNDLTTLLQNESVTFKINGMMVLYNNLLQSLIASQVDTLSLVIGAIFLVFVLIFRSFKLSVIALLTNLIPLGAIFGFLGISGIPLDLMGITIAAICLGIGVDDVIHYIHRYKEELKSHSIKQAIIRSHSSIGNAMYYTTLIIVVGFCAMMTSNFIPTIYFGLLTTLVMLLMLAGSLILLPTLLITLKK</sequence>